<comment type="similarity">
    <text evidence="7">Belongs to the shikimate kinase family.</text>
</comment>
<keyword evidence="9" id="KW-1185">Reference proteome</keyword>
<protein>
    <recommendedName>
        <fullName evidence="7">Shikimate kinase</fullName>
        <shortName evidence="7">SK</shortName>
        <ecNumber evidence="7">2.7.1.71</ecNumber>
    </recommendedName>
</protein>
<keyword evidence="5 7" id="KW-0067">ATP-binding</keyword>
<feature type="binding site" evidence="7">
    <location>
        <position position="160"/>
    </location>
    <ligand>
        <name>substrate</name>
    </ligand>
</feature>
<feature type="binding site" evidence="7">
    <location>
        <position position="34"/>
    </location>
    <ligand>
        <name>Mg(2+)</name>
        <dbReference type="ChEBI" id="CHEBI:18420"/>
    </ligand>
</feature>
<dbReference type="PRINTS" id="PR01100">
    <property type="entry name" value="SHIKIMTKNASE"/>
</dbReference>
<comment type="catalytic activity">
    <reaction evidence="7">
        <text>shikimate + ATP = 3-phosphoshikimate + ADP + H(+)</text>
        <dbReference type="Rhea" id="RHEA:13121"/>
        <dbReference type="ChEBI" id="CHEBI:15378"/>
        <dbReference type="ChEBI" id="CHEBI:30616"/>
        <dbReference type="ChEBI" id="CHEBI:36208"/>
        <dbReference type="ChEBI" id="CHEBI:145989"/>
        <dbReference type="ChEBI" id="CHEBI:456216"/>
        <dbReference type="EC" id="2.7.1.71"/>
    </reaction>
</comment>
<comment type="caution">
    <text evidence="7">Lacks conserved residue(s) required for the propagation of feature annotation.</text>
</comment>
<keyword evidence="3 7" id="KW-0547">Nucleotide-binding</keyword>
<evidence type="ECO:0000256" key="7">
    <source>
        <dbReference type="HAMAP-Rule" id="MF_00109"/>
    </source>
</evidence>
<comment type="pathway">
    <text evidence="7">Metabolic intermediate biosynthesis; chorismate biosynthesis; chorismate from D-erythrose 4-phosphate and phosphoenolpyruvate: step 5/7.</text>
</comment>
<feature type="binding site" evidence="7">
    <location>
        <position position="100"/>
    </location>
    <ligand>
        <name>substrate</name>
    </ligand>
</feature>
<name>A0ABY4BE44_9BACT</name>
<evidence type="ECO:0000256" key="2">
    <source>
        <dbReference type="ARBA" id="ARBA00022679"/>
    </source>
</evidence>
<dbReference type="InterPro" id="IPR031322">
    <property type="entry name" value="Shikimate/glucono_kinase"/>
</dbReference>
<dbReference type="EC" id="2.7.1.71" evidence="7"/>
<keyword evidence="7" id="KW-0963">Cytoplasm</keyword>
<dbReference type="Proteomes" id="UP000831390">
    <property type="component" value="Chromosome"/>
</dbReference>
<dbReference type="InterPro" id="IPR027417">
    <property type="entry name" value="P-loop_NTPase"/>
</dbReference>
<reference evidence="8 9" key="1">
    <citation type="submission" date="2022-03" db="EMBL/GenBank/DDBJ databases">
        <title>Hymenobactersp. isolated from the air.</title>
        <authorList>
            <person name="Won M."/>
            <person name="Kwon S.-W."/>
        </authorList>
    </citation>
    <scope>NUCLEOTIDE SEQUENCE [LARGE SCALE GENOMIC DNA]</scope>
    <source>
        <strain evidence="8 9">KACC 22596</strain>
    </source>
</reference>
<comment type="function">
    <text evidence="7">Catalyzes the specific phosphorylation of the 3-hydroxyl group of shikimic acid using ATP as a cosubstrate.</text>
</comment>
<dbReference type="HAMAP" id="MF_00109">
    <property type="entry name" value="Shikimate_kinase"/>
    <property type="match status" value="1"/>
</dbReference>
<dbReference type="PANTHER" id="PTHR21087:SF16">
    <property type="entry name" value="SHIKIMATE KINASE 1, CHLOROPLASTIC"/>
    <property type="match status" value="1"/>
</dbReference>
<feature type="binding site" evidence="7">
    <location>
        <position position="140"/>
    </location>
    <ligand>
        <name>ATP</name>
        <dbReference type="ChEBI" id="CHEBI:30616"/>
    </ligand>
</feature>
<keyword evidence="4 7" id="KW-0418">Kinase</keyword>
<keyword evidence="2 7" id="KW-0808">Transferase</keyword>
<dbReference type="PANTHER" id="PTHR21087">
    <property type="entry name" value="SHIKIMATE KINASE"/>
    <property type="match status" value="1"/>
</dbReference>
<dbReference type="InterPro" id="IPR000623">
    <property type="entry name" value="Shikimate_kinase/TSH1"/>
</dbReference>
<dbReference type="Gene3D" id="3.40.50.300">
    <property type="entry name" value="P-loop containing nucleotide triphosphate hydrolases"/>
    <property type="match status" value="1"/>
</dbReference>
<keyword evidence="7" id="KW-0479">Metal-binding</keyword>
<dbReference type="GO" id="GO:0016301">
    <property type="term" value="F:kinase activity"/>
    <property type="evidence" value="ECO:0007669"/>
    <property type="project" value="UniProtKB-KW"/>
</dbReference>
<evidence type="ECO:0000256" key="3">
    <source>
        <dbReference type="ARBA" id="ARBA00022741"/>
    </source>
</evidence>
<accession>A0ABY4BE44</accession>
<feature type="binding site" evidence="7">
    <location>
        <position position="52"/>
    </location>
    <ligand>
        <name>substrate</name>
    </ligand>
</feature>
<dbReference type="CDD" id="cd00464">
    <property type="entry name" value="SK"/>
    <property type="match status" value="1"/>
</dbReference>
<comment type="subcellular location">
    <subcellularLocation>
        <location evidence="7">Cytoplasm</location>
    </subcellularLocation>
</comment>
<comment type="subunit">
    <text evidence="7">Monomer.</text>
</comment>
<feature type="binding site" evidence="7">
    <location>
        <position position="76"/>
    </location>
    <ligand>
        <name>substrate</name>
    </ligand>
</feature>
<gene>
    <name evidence="7" type="primary">aroK</name>
    <name evidence="8" type="ORF">MTP16_04490</name>
</gene>
<evidence type="ECO:0000256" key="4">
    <source>
        <dbReference type="ARBA" id="ARBA00022777"/>
    </source>
</evidence>
<evidence type="ECO:0000313" key="8">
    <source>
        <dbReference type="EMBL" id="UOE34915.1"/>
    </source>
</evidence>
<sequence>MTNNIKTPPFPTASLIPGGSGHLSLVGLPGAGKTTLGRQLSAHFNRPFLDLDIAIEAHTGRSVRELFAVEGEASFREVESAVLRKALNYAGAPLVLATGGGTPCFYSNMELLNQAGPTLWLDVPVAVLAARLPPEEVAKRPLLAAAGGAEAWLRETLKARMKFYAQARLRCSSACTLPAVVAQLAGIGFALPGTLPPAL</sequence>
<evidence type="ECO:0000256" key="5">
    <source>
        <dbReference type="ARBA" id="ARBA00022840"/>
    </source>
</evidence>
<proteinExistence type="inferred from homology"/>
<organism evidence="8 9">
    <name type="scientific">Hymenobacter monticola</name>
    <dbReference type="NCBI Taxonomy" id="1705399"/>
    <lineage>
        <taxon>Bacteria</taxon>
        <taxon>Pseudomonadati</taxon>
        <taxon>Bacteroidota</taxon>
        <taxon>Cytophagia</taxon>
        <taxon>Cytophagales</taxon>
        <taxon>Hymenobacteraceae</taxon>
        <taxon>Hymenobacter</taxon>
    </lineage>
</organism>
<evidence type="ECO:0000256" key="1">
    <source>
        <dbReference type="ARBA" id="ARBA00022605"/>
    </source>
</evidence>
<evidence type="ECO:0000256" key="6">
    <source>
        <dbReference type="ARBA" id="ARBA00023141"/>
    </source>
</evidence>
<keyword evidence="7" id="KW-0460">Magnesium</keyword>
<dbReference type="Pfam" id="PF01202">
    <property type="entry name" value="SKI"/>
    <property type="match status" value="1"/>
</dbReference>
<keyword evidence="6 7" id="KW-0057">Aromatic amino acid biosynthesis</keyword>
<dbReference type="EMBL" id="CP094534">
    <property type="protein sequence ID" value="UOE34915.1"/>
    <property type="molecule type" value="Genomic_DNA"/>
</dbReference>
<dbReference type="RefSeq" id="WP_243516292.1">
    <property type="nucleotide sequence ID" value="NZ_CP094534.1"/>
</dbReference>
<evidence type="ECO:0000313" key="9">
    <source>
        <dbReference type="Proteomes" id="UP000831390"/>
    </source>
</evidence>
<keyword evidence="1 7" id="KW-0028">Amino-acid biosynthesis</keyword>
<dbReference type="SUPFAM" id="SSF52540">
    <property type="entry name" value="P-loop containing nucleoside triphosphate hydrolases"/>
    <property type="match status" value="1"/>
</dbReference>
<comment type="cofactor">
    <cofactor evidence="7">
        <name>Mg(2+)</name>
        <dbReference type="ChEBI" id="CHEBI:18420"/>
    </cofactor>
    <text evidence="7">Binds 1 Mg(2+) ion per subunit.</text>
</comment>
<feature type="binding site" evidence="7">
    <location>
        <begin position="30"/>
        <end position="35"/>
    </location>
    <ligand>
        <name>ATP</name>
        <dbReference type="ChEBI" id="CHEBI:30616"/>
    </ligand>
</feature>